<dbReference type="SUPFAM" id="SSF55729">
    <property type="entry name" value="Acyl-CoA N-acyltransferases (Nat)"/>
    <property type="match status" value="1"/>
</dbReference>
<dbReference type="Proteomes" id="UP000183162">
    <property type="component" value="Unassembled WGS sequence"/>
</dbReference>
<keyword evidence="2" id="KW-0808">Transferase</keyword>
<accession>A0A1G9KQQ8</accession>
<name>A0A1G9KQQ8_STREI</name>
<proteinExistence type="predicted"/>
<dbReference type="OrthoDB" id="9798081at2"/>
<evidence type="ECO:0000259" key="1">
    <source>
        <dbReference type="PROSITE" id="PS51186"/>
    </source>
</evidence>
<reference evidence="2 3" key="1">
    <citation type="submission" date="2016-10" db="EMBL/GenBank/DDBJ databases">
        <authorList>
            <person name="de Groot N.N."/>
        </authorList>
    </citation>
    <scope>NUCLEOTIDE SEQUENCE [LARGE SCALE GENOMIC DNA]</scope>
    <source>
        <strain evidence="2 3">Sb09</strain>
    </source>
</reference>
<dbReference type="RefSeq" id="WP_074483713.1">
    <property type="nucleotide sequence ID" value="NZ_CP075172.1"/>
</dbReference>
<organism evidence="2 3">
    <name type="scientific">Streptococcus equinus</name>
    <name type="common">Streptococcus bovis</name>
    <dbReference type="NCBI Taxonomy" id="1335"/>
    <lineage>
        <taxon>Bacteria</taxon>
        <taxon>Bacillati</taxon>
        <taxon>Bacillota</taxon>
        <taxon>Bacilli</taxon>
        <taxon>Lactobacillales</taxon>
        <taxon>Streptococcaceae</taxon>
        <taxon>Streptococcus</taxon>
    </lineage>
</organism>
<evidence type="ECO:0000313" key="3">
    <source>
        <dbReference type="Proteomes" id="UP000183162"/>
    </source>
</evidence>
<protein>
    <submittedName>
        <fullName evidence="2">Protein N-acetyltransferase, RimJ/RimL family</fullName>
    </submittedName>
</protein>
<dbReference type="PANTHER" id="PTHR43792">
    <property type="entry name" value="GNAT FAMILY, PUTATIVE (AFU_ORTHOLOGUE AFUA_3G00765)-RELATED-RELATED"/>
    <property type="match status" value="1"/>
</dbReference>
<dbReference type="Gene3D" id="3.40.630.30">
    <property type="match status" value="1"/>
</dbReference>
<dbReference type="GO" id="GO:0016747">
    <property type="term" value="F:acyltransferase activity, transferring groups other than amino-acyl groups"/>
    <property type="evidence" value="ECO:0007669"/>
    <property type="project" value="InterPro"/>
</dbReference>
<dbReference type="InterPro" id="IPR016181">
    <property type="entry name" value="Acyl_CoA_acyltransferase"/>
</dbReference>
<gene>
    <name evidence="2" type="ORF">SAMN05216400_0928</name>
</gene>
<evidence type="ECO:0000313" key="2">
    <source>
        <dbReference type="EMBL" id="SDL51823.1"/>
    </source>
</evidence>
<sequence length="176" mass="20152">MIEEELKKNKTMETNRFLLRPVTMADASAMFSYTSDKENTRWDFPANQSIEETKRVIEDVYLRNPLGRYGIVLKETSEFIGTIDIMNWSDGISAEIGYIINKSFWGQGFATEVSQKIVDFCFEGLGLKEVNGYCAVENPASARVLSKIGMVEVERIPNAKQFNGKWVTFQHFQIKK</sequence>
<feature type="domain" description="N-acetyltransferase" evidence="1">
    <location>
        <begin position="17"/>
        <end position="176"/>
    </location>
</feature>
<dbReference type="Pfam" id="PF13302">
    <property type="entry name" value="Acetyltransf_3"/>
    <property type="match status" value="1"/>
</dbReference>
<dbReference type="PROSITE" id="PS51186">
    <property type="entry name" value="GNAT"/>
    <property type="match status" value="1"/>
</dbReference>
<dbReference type="EMBL" id="FNGX01000002">
    <property type="protein sequence ID" value="SDL51823.1"/>
    <property type="molecule type" value="Genomic_DNA"/>
</dbReference>
<dbReference type="InterPro" id="IPR000182">
    <property type="entry name" value="GNAT_dom"/>
</dbReference>
<dbReference type="InterPro" id="IPR051531">
    <property type="entry name" value="N-acetyltransferase"/>
</dbReference>
<dbReference type="AlphaFoldDB" id="A0A1G9KQQ8"/>